<evidence type="ECO:0000313" key="9">
    <source>
        <dbReference type="EMBL" id="MBB5220518.1"/>
    </source>
</evidence>
<gene>
    <name evidence="9" type="ORF">HNP73_000439</name>
</gene>
<dbReference type="AlphaFoldDB" id="A0A840SK41"/>
<accession>A0A840SK41</accession>
<feature type="domain" description="Mce/MlaD" evidence="8">
    <location>
        <begin position="165"/>
        <end position="224"/>
    </location>
</feature>
<keyword evidence="5 7" id="KW-1133">Transmembrane helix</keyword>
<evidence type="ECO:0000256" key="2">
    <source>
        <dbReference type="ARBA" id="ARBA00022475"/>
    </source>
</evidence>
<dbReference type="RefSeq" id="WP_184146666.1">
    <property type="nucleotide sequence ID" value="NZ_JACHFM010000001.1"/>
</dbReference>
<proteinExistence type="predicted"/>
<dbReference type="EMBL" id="JACHFM010000001">
    <property type="protein sequence ID" value="MBB5220518.1"/>
    <property type="molecule type" value="Genomic_DNA"/>
</dbReference>
<organism evidence="9 10">
    <name type="scientific">Amaricoccus macauensis</name>
    <dbReference type="NCBI Taxonomy" id="57001"/>
    <lineage>
        <taxon>Bacteria</taxon>
        <taxon>Pseudomonadati</taxon>
        <taxon>Pseudomonadota</taxon>
        <taxon>Alphaproteobacteria</taxon>
        <taxon>Rhodobacterales</taxon>
        <taxon>Paracoccaceae</taxon>
        <taxon>Amaricoccus</taxon>
    </lineage>
</organism>
<dbReference type="InterPro" id="IPR003399">
    <property type="entry name" value="Mce/MlaD"/>
</dbReference>
<feature type="domain" description="Mce/MlaD" evidence="8">
    <location>
        <begin position="49"/>
        <end position="125"/>
    </location>
</feature>
<evidence type="ECO:0000256" key="4">
    <source>
        <dbReference type="ARBA" id="ARBA00022692"/>
    </source>
</evidence>
<evidence type="ECO:0000256" key="5">
    <source>
        <dbReference type="ARBA" id="ARBA00022989"/>
    </source>
</evidence>
<dbReference type="PANTHER" id="PTHR30462:SF0">
    <property type="entry name" value="INTERMEMBRANE TRANSPORT PROTEIN YEBT"/>
    <property type="match status" value="1"/>
</dbReference>
<evidence type="ECO:0000256" key="3">
    <source>
        <dbReference type="ARBA" id="ARBA00022519"/>
    </source>
</evidence>
<evidence type="ECO:0000256" key="7">
    <source>
        <dbReference type="SAM" id="Phobius"/>
    </source>
</evidence>
<keyword evidence="4 7" id="KW-0812">Transmembrane</keyword>
<keyword evidence="2" id="KW-1003">Cell membrane</keyword>
<keyword evidence="3" id="KW-0997">Cell inner membrane</keyword>
<reference evidence="9 10" key="1">
    <citation type="submission" date="2020-08" db="EMBL/GenBank/DDBJ databases">
        <title>Genomic Encyclopedia of Type Strains, Phase IV (KMG-IV): sequencing the most valuable type-strain genomes for metagenomic binning, comparative biology and taxonomic classification.</title>
        <authorList>
            <person name="Goeker M."/>
        </authorList>
    </citation>
    <scope>NUCLEOTIDE SEQUENCE [LARGE SCALE GENOMIC DNA]</scope>
    <source>
        <strain evidence="9 10">DSM 101730</strain>
    </source>
</reference>
<name>A0A840SK41_9RHOB</name>
<dbReference type="PANTHER" id="PTHR30462">
    <property type="entry name" value="INTERMEMBRANE TRANSPORT PROTEIN PQIB-RELATED"/>
    <property type="match status" value="1"/>
</dbReference>
<sequence length="927" mass="96991">MADQDTNRPAIEAPIAEPQSRRVSAVWLVPLIALIIAIGLAWRTWDDRGPLIEITFRDASGLVAGQTPVRFRDVTVGVVEKIELSPDLTQVIVRARIDKGVAHFLDDKAEFWIVRASISPQGVSGLDTVVSGAYIGASWDNTTGDAQYSFVGLTRPPLTPAGTPGLRVQLRAPDGGSMTIGAPVLFKRLQVGKIEDIELTKAGDVMLDIFVDAPNDTRLTAATRFWNASGFSLQLGSGGAALNVDSLISLVQGGVAFDTIGSDMTRVTEDHVFQLYASEGAARQNLIEDVPGNNLVLNVDFDQSVRGLAPGAQVQFQGIPVGEVTGVQGVSEVKNDRLVLRQRATITIVPERFGQEPAPEGSEARTAALDYIEARVKDGLRAQLASQGLLTQTLYVNLVELPGAAPATFERDAQPYPMLPSAPSSTGAVTDSAAGFMDRVASLPIEEVVQNVVALLSNVNAIITDPKVKSAPENLGALIADLRTTLGESGIQQAPAQIAEILAAAKGLMDQANQAQLVQNLSDVLVTTKTAVASVGTAADGVPELLNQVDALSARVQSLPLDELVASSTRLVDGLDAFVRSDEMASLPASVSASLTDLRGVVDDLRAGGAVTNLNASLASLREMSDQLAAAKLAESLQRVLSEADKTVNTVGTAANRLPELIDSLAGLSENARALPLDELVSRADQLMTTADDLLKAEGVQSLPGELGASLADLRGLLEQLKTGGAVDNLNATLASARKVSDQIAAARIAESLQAIIDQAKAASADVSAATVGLPALVASLQATADQAKALPLEQVVSSLDSTLASADALLRSEGVTSLPPKLGAAVEDLRAILDEVRTGDTVGKVNSTLVSADRAAAELADSLPALVTRFTEVADRADAALATVTPGSEINRQTVQVLQELRDAARSANQLATTLQRRPNSIIFGR</sequence>
<evidence type="ECO:0000259" key="8">
    <source>
        <dbReference type="Pfam" id="PF02470"/>
    </source>
</evidence>
<feature type="domain" description="Mce/MlaD" evidence="8">
    <location>
        <begin position="297"/>
        <end position="398"/>
    </location>
</feature>
<feature type="transmembrane region" description="Helical" evidence="7">
    <location>
        <begin position="25"/>
        <end position="45"/>
    </location>
</feature>
<keyword evidence="10" id="KW-1185">Reference proteome</keyword>
<dbReference type="InterPro" id="IPR051800">
    <property type="entry name" value="PqiA-PqiB_transport"/>
</dbReference>
<evidence type="ECO:0000256" key="6">
    <source>
        <dbReference type="ARBA" id="ARBA00023136"/>
    </source>
</evidence>
<evidence type="ECO:0000313" key="10">
    <source>
        <dbReference type="Proteomes" id="UP000549457"/>
    </source>
</evidence>
<dbReference type="Proteomes" id="UP000549457">
    <property type="component" value="Unassembled WGS sequence"/>
</dbReference>
<dbReference type="Pfam" id="PF02470">
    <property type="entry name" value="MlaD"/>
    <property type="match status" value="3"/>
</dbReference>
<evidence type="ECO:0000256" key="1">
    <source>
        <dbReference type="ARBA" id="ARBA00004533"/>
    </source>
</evidence>
<comment type="caution">
    <text evidence="9">The sequence shown here is derived from an EMBL/GenBank/DDBJ whole genome shotgun (WGS) entry which is preliminary data.</text>
</comment>
<comment type="subcellular location">
    <subcellularLocation>
        <location evidence="1">Cell inner membrane</location>
    </subcellularLocation>
</comment>
<protein>
    <submittedName>
        <fullName evidence="9">Paraquat-inducible protein B</fullName>
    </submittedName>
</protein>
<keyword evidence="6 7" id="KW-0472">Membrane</keyword>
<dbReference type="GO" id="GO:0005886">
    <property type="term" value="C:plasma membrane"/>
    <property type="evidence" value="ECO:0007669"/>
    <property type="project" value="UniProtKB-SubCell"/>
</dbReference>